<gene>
    <name evidence="2" type="ORF">EWF95_00910</name>
</gene>
<evidence type="ECO:0000313" key="3">
    <source>
        <dbReference type="Proteomes" id="UP000315385"/>
    </source>
</evidence>
<evidence type="ECO:0000313" key="2">
    <source>
        <dbReference type="EMBL" id="TQQ81536.1"/>
    </source>
</evidence>
<accession>A0A544QQ35</accession>
<reference evidence="2 3" key="1">
    <citation type="submission" date="2019-02" db="EMBL/GenBank/DDBJ databases">
        <title>Halonotius sp. a new haloqrchaeon isolated from saline water.</title>
        <authorList>
            <person name="Duran-Viseras A."/>
            <person name="Sanchez-Porro C."/>
            <person name="Ventosa A."/>
        </authorList>
    </citation>
    <scope>NUCLEOTIDE SEQUENCE [LARGE SCALE GENOMIC DNA]</scope>
    <source>
        <strain evidence="2 3">F9-27</strain>
    </source>
</reference>
<dbReference type="OrthoDB" id="339626at2157"/>
<name>A0A544QQ35_9EURY</name>
<dbReference type="EMBL" id="SESI01000001">
    <property type="protein sequence ID" value="TQQ81536.1"/>
    <property type="molecule type" value="Genomic_DNA"/>
</dbReference>
<dbReference type="AlphaFoldDB" id="A0A544QQ35"/>
<evidence type="ECO:0000259" key="1">
    <source>
        <dbReference type="Pfam" id="PF25942"/>
    </source>
</evidence>
<organism evidence="2 3">
    <name type="scientific">Halonotius roseus</name>
    <dbReference type="NCBI Taxonomy" id="2511997"/>
    <lineage>
        <taxon>Archaea</taxon>
        <taxon>Methanobacteriati</taxon>
        <taxon>Methanobacteriota</taxon>
        <taxon>Stenosarchaea group</taxon>
        <taxon>Halobacteria</taxon>
        <taxon>Halobacteriales</taxon>
        <taxon>Haloferacaceae</taxon>
        <taxon>Halonotius</taxon>
    </lineage>
</organism>
<dbReference type="Pfam" id="PF25942">
    <property type="entry name" value="Ig_halo"/>
    <property type="match status" value="1"/>
</dbReference>
<feature type="domain" description="Ig-like" evidence="1">
    <location>
        <begin position="34"/>
        <end position="106"/>
    </location>
</feature>
<sequence length="111" mass="11488">MPLASPPQESTTPPEQTCADALLLRNYEGAQTVTVDVTISDDGTPVHETTVTLDPLTLKSIDLPIAPGDYRVQAATDDNDAASICTLGSAPTELAFVEAGNGIVSVVGEAY</sequence>
<dbReference type="RefSeq" id="WP_142442106.1">
    <property type="nucleotide sequence ID" value="NZ_SESI01000001.1"/>
</dbReference>
<protein>
    <recommendedName>
        <fullName evidence="1">Ig-like domain-containing protein</fullName>
    </recommendedName>
</protein>
<comment type="caution">
    <text evidence="2">The sequence shown here is derived from an EMBL/GenBank/DDBJ whole genome shotgun (WGS) entry which is preliminary data.</text>
</comment>
<proteinExistence type="predicted"/>
<dbReference type="InterPro" id="IPR058929">
    <property type="entry name" value="Ig_halo"/>
</dbReference>
<keyword evidence="3" id="KW-1185">Reference proteome</keyword>
<dbReference type="Proteomes" id="UP000315385">
    <property type="component" value="Unassembled WGS sequence"/>
</dbReference>